<comment type="caution">
    <text evidence="1">The sequence shown here is derived from an EMBL/GenBank/DDBJ whole genome shotgun (WGS) entry which is preliminary data.</text>
</comment>
<dbReference type="AlphaFoldDB" id="A0A1J5HQL1"/>
<proteinExistence type="predicted"/>
<dbReference type="Proteomes" id="UP000183758">
    <property type="component" value="Unassembled WGS sequence"/>
</dbReference>
<dbReference type="InterPro" id="IPR055811">
    <property type="entry name" value="DUF7387"/>
</dbReference>
<dbReference type="Gene3D" id="3.30.160.250">
    <property type="match status" value="1"/>
</dbReference>
<accession>A0A1J5HQL1</accession>
<organism evidence="1 2">
    <name type="scientific">Candidatus Roizmanbacteria bacterium CG2_30_33_16</name>
    <dbReference type="NCBI Taxonomy" id="1805340"/>
    <lineage>
        <taxon>Bacteria</taxon>
        <taxon>Candidatus Roizmaniibacteriota</taxon>
    </lineage>
</organism>
<dbReference type="Pfam" id="PF24113">
    <property type="entry name" value="DUF7387"/>
    <property type="match status" value="1"/>
</dbReference>
<reference evidence="1 2" key="1">
    <citation type="journal article" date="2016" name="Environ. Microbiol.">
        <title>Genomic resolution of a cold subsurface aquifer community provides metabolic insights for novel microbes adapted to high CO concentrations.</title>
        <authorList>
            <person name="Probst A.J."/>
            <person name="Castelle C.J."/>
            <person name="Singh A."/>
            <person name="Brown C.T."/>
            <person name="Anantharaman K."/>
            <person name="Sharon I."/>
            <person name="Hug L.A."/>
            <person name="Burstein D."/>
            <person name="Emerson J.B."/>
            <person name="Thomas B.C."/>
            <person name="Banfield J.F."/>
        </authorList>
    </citation>
    <scope>NUCLEOTIDE SEQUENCE [LARGE SCALE GENOMIC DNA]</scope>
    <source>
        <strain evidence="1">CG2_30_33_16</strain>
    </source>
</reference>
<dbReference type="InterPro" id="IPR035069">
    <property type="entry name" value="TTHA1013/TTHA0281-like"/>
</dbReference>
<name>A0A1J5HQL1_9BACT</name>
<gene>
    <name evidence="1" type="ORF">AUK04_02750</name>
</gene>
<dbReference type="SUPFAM" id="SSF143100">
    <property type="entry name" value="TTHA1013/TTHA0281-like"/>
    <property type="match status" value="1"/>
</dbReference>
<evidence type="ECO:0000313" key="1">
    <source>
        <dbReference type="EMBL" id="OIP84074.1"/>
    </source>
</evidence>
<evidence type="ECO:0008006" key="3">
    <source>
        <dbReference type="Google" id="ProtNLM"/>
    </source>
</evidence>
<protein>
    <recommendedName>
        <fullName evidence="3">HicB family protein</fullName>
    </recommendedName>
</protein>
<dbReference type="EMBL" id="MNZM01000066">
    <property type="protein sequence ID" value="OIP84074.1"/>
    <property type="molecule type" value="Genomic_DNA"/>
</dbReference>
<evidence type="ECO:0000313" key="2">
    <source>
        <dbReference type="Proteomes" id="UP000183758"/>
    </source>
</evidence>
<sequence>MKKIKNLNKETLALVWKEDNLFVAKSIGVEIASQGKTKKEALANLEEALELYFEKELPSPKLSPYEDLSLEKLNISYA</sequence>